<dbReference type="EMBL" id="JALJOU010000029">
    <property type="protein sequence ID" value="KAK9835221.1"/>
    <property type="molecule type" value="Genomic_DNA"/>
</dbReference>
<dbReference type="AlphaFoldDB" id="A0AAW1RPC9"/>
<comment type="caution">
    <text evidence="2">The sequence shown here is derived from an EMBL/GenBank/DDBJ whole genome shotgun (WGS) entry which is preliminary data.</text>
</comment>
<feature type="region of interest" description="Disordered" evidence="1">
    <location>
        <begin position="1"/>
        <end position="22"/>
    </location>
</feature>
<gene>
    <name evidence="2" type="ORF">WJX81_006691</name>
</gene>
<evidence type="ECO:0000256" key="1">
    <source>
        <dbReference type="SAM" id="MobiDB-lite"/>
    </source>
</evidence>
<accession>A0AAW1RPC9</accession>
<evidence type="ECO:0008006" key="4">
    <source>
        <dbReference type="Google" id="ProtNLM"/>
    </source>
</evidence>
<proteinExistence type="predicted"/>
<protein>
    <recommendedName>
        <fullName evidence="4">Ribosomal protein S14</fullName>
    </recommendedName>
</protein>
<sequence length="72" mass="8327">MGKGQATKKPEERRTEKRKRKEVYRQVHKQAVYARCERRMAIAYGCGCTRCLQILPVDHTHRCGAKLPGVRS</sequence>
<name>A0AAW1RPC9_9CHLO</name>
<dbReference type="Proteomes" id="UP001445335">
    <property type="component" value="Unassembled WGS sequence"/>
</dbReference>
<evidence type="ECO:0000313" key="2">
    <source>
        <dbReference type="EMBL" id="KAK9835221.1"/>
    </source>
</evidence>
<evidence type="ECO:0000313" key="3">
    <source>
        <dbReference type="Proteomes" id="UP001445335"/>
    </source>
</evidence>
<reference evidence="2 3" key="1">
    <citation type="journal article" date="2024" name="Nat. Commun.">
        <title>Phylogenomics reveals the evolutionary origins of lichenization in chlorophyte algae.</title>
        <authorList>
            <person name="Puginier C."/>
            <person name="Libourel C."/>
            <person name="Otte J."/>
            <person name="Skaloud P."/>
            <person name="Haon M."/>
            <person name="Grisel S."/>
            <person name="Petersen M."/>
            <person name="Berrin J.G."/>
            <person name="Delaux P.M."/>
            <person name="Dal Grande F."/>
            <person name="Keller J."/>
        </authorList>
    </citation>
    <scope>NUCLEOTIDE SEQUENCE [LARGE SCALE GENOMIC DNA]</scope>
    <source>
        <strain evidence="2 3">SAG 245.80</strain>
    </source>
</reference>
<keyword evidence="3" id="KW-1185">Reference proteome</keyword>
<organism evidence="2 3">
    <name type="scientific">Elliptochloris bilobata</name>
    <dbReference type="NCBI Taxonomy" id="381761"/>
    <lineage>
        <taxon>Eukaryota</taxon>
        <taxon>Viridiplantae</taxon>
        <taxon>Chlorophyta</taxon>
        <taxon>core chlorophytes</taxon>
        <taxon>Trebouxiophyceae</taxon>
        <taxon>Trebouxiophyceae incertae sedis</taxon>
        <taxon>Elliptochloris clade</taxon>
        <taxon>Elliptochloris</taxon>
    </lineage>
</organism>